<dbReference type="InterPro" id="IPR042258">
    <property type="entry name" value="DGOK_N"/>
</dbReference>
<dbReference type="AlphaFoldDB" id="A0A377XKX5"/>
<protein>
    <submittedName>
        <fullName evidence="1">2-oxo-3-deoxygalactonate kinase</fullName>
        <ecNumber evidence="1">2.7.1.58</ecNumber>
    </submittedName>
</protein>
<dbReference type="EC" id="2.7.1.58" evidence="1"/>
<dbReference type="EMBL" id="UGLH01000006">
    <property type="protein sequence ID" value="STT83832.1"/>
    <property type="molecule type" value="Genomic_DNA"/>
</dbReference>
<keyword evidence="1" id="KW-0808">Transferase</keyword>
<gene>
    <name evidence="1" type="ORF">NCTC5047_04854</name>
</gene>
<dbReference type="GO" id="GO:0008671">
    <property type="term" value="F:2-dehydro-3-deoxygalactonokinase activity"/>
    <property type="evidence" value="ECO:0007669"/>
    <property type="project" value="UniProtKB-EC"/>
</dbReference>
<keyword evidence="1" id="KW-0418">Kinase</keyword>
<organism evidence="1 2">
    <name type="scientific">Klebsiella pneumoniae</name>
    <dbReference type="NCBI Taxonomy" id="573"/>
    <lineage>
        <taxon>Bacteria</taxon>
        <taxon>Pseudomonadati</taxon>
        <taxon>Pseudomonadota</taxon>
        <taxon>Gammaproteobacteria</taxon>
        <taxon>Enterobacterales</taxon>
        <taxon>Enterobacteriaceae</taxon>
        <taxon>Klebsiella/Raoultella group</taxon>
        <taxon>Klebsiella</taxon>
        <taxon>Klebsiella pneumoniae complex</taxon>
    </lineage>
</organism>
<evidence type="ECO:0000313" key="2">
    <source>
        <dbReference type="Proteomes" id="UP000254340"/>
    </source>
</evidence>
<sequence length="36" mass="4196">MKDYIAVDWGSTQLRGWLIRNGQCVERSSCRWVLPA</sequence>
<proteinExistence type="predicted"/>
<accession>A0A377XKX5</accession>
<dbReference type="Proteomes" id="UP000254340">
    <property type="component" value="Unassembled WGS sequence"/>
</dbReference>
<reference evidence="1 2" key="1">
    <citation type="submission" date="2018-06" db="EMBL/GenBank/DDBJ databases">
        <authorList>
            <consortium name="Pathogen Informatics"/>
            <person name="Doyle S."/>
        </authorList>
    </citation>
    <scope>NUCLEOTIDE SEQUENCE [LARGE SCALE GENOMIC DNA]</scope>
    <source>
        <strain evidence="1 2">NCTC5047</strain>
    </source>
</reference>
<dbReference type="Gene3D" id="3.30.420.300">
    <property type="entry name" value="2-keto-3-deoxy-galactonokinase, substrate binding domain"/>
    <property type="match status" value="1"/>
</dbReference>
<evidence type="ECO:0000313" key="1">
    <source>
        <dbReference type="EMBL" id="STT83832.1"/>
    </source>
</evidence>
<name>A0A377XKX5_KLEPN</name>